<keyword evidence="1" id="KW-0732">Signal</keyword>
<keyword evidence="4" id="KW-1185">Reference proteome</keyword>
<evidence type="ECO:0000256" key="1">
    <source>
        <dbReference type="SAM" id="SignalP"/>
    </source>
</evidence>
<dbReference type="PROSITE" id="PS51257">
    <property type="entry name" value="PROKAR_LIPOPROTEIN"/>
    <property type="match status" value="1"/>
</dbReference>
<accession>A0ABY0UC70</accession>
<dbReference type="InterPro" id="IPR025924">
    <property type="entry name" value="YHYH_dom"/>
</dbReference>
<dbReference type="RefSeq" id="WP_091604241.1">
    <property type="nucleotide sequence ID" value="NZ_LT629754.1"/>
</dbReference>
<evidence type="ECO:0000259" key="2">
    <source>
        <dbReference type="Pfam" id="PF14240"/>
    </source>
</evidence>
<dbReference type="Pfam" id="PF14240">
    <property type="entry name" value="YHYH"/>
    <property type="match status" value="1"/>
</dbReference>
<sequence>MRKNNIKRIPSISFALALAFITFVACSSDSVDDGVIDDSTTDDSDLDDDEVVTELHAAYSAFNSDAVTIYLDGSEVVIETTGLPNHETVYWGEGNSLYKEEPDVALTPSIMSSNNNAYTIRVDATPDLTGSTVQTELGTVGIAVSGSSIFNDQEGGGALDQAAASLDWTGAHIGPGVYHYHLEPKAFTNDDDNLVGILLDGVFLYGRKCSATGDYPTDLDASGGHTSTTQYTDGEEEYHYHIINEVYSTTGSYLAFAGPYQGY</sequence>
<proteinExistence type="predicted"/>
<name>A0ABY0UC70_9FLAO</name>
<reference evidence="3 4" key="1">
    <citation type="submission" date="2016-10" db="EMBL/GenBank/DDBJ databases">
        <authorList>
            <person name="Varghese N."/>
            <person name="Submissions S."/>
        </authorList>
    </citation>
    <scope>NUCLEOTIDE SEQUENCE [LARGE SCALE GENOMIC DNA]</scope>
    <source>
        <strain evidence="3 4">MAR_2009_60</strain>
    </source>
</reference>
<feature type="domain" description="YHYH" evidence="2">
    <location>
        <begin position="121"/>
        <end position="211"/>
    </location>
</feature>
<dbReference type="GeneID" id="90593588"/>
<evidence type="ECO:0000313" key="3">
    <source>
        <dbReference type="EMBL" id="SDS42772.1"/>
    </source>
</evidence>
<dbReference type="Proteomes" id="UP000199574">
    <property type="component" value="Chromosome I"/>
</dbReference>
<dbReference type="EMBL" id="LT629754">
    <property type="protein sequence ID" value="SDS42772.1"/>
    <property type="molecule type" value="Genomic_DNA"/>
</dbReference>
<evidence type="ECO:0000313" key="4">
    <source>
        <dbReference type="Proteomes" id="UP000199574"/>
    </source>
</evidence>
<feature type="chain" id="PRO_5046524357" evidence="1">
    <location>
        <begin position="28"/>
        <end position="263"/>
    </location>
</feature>
<organism evidence="3 4">
    <name type="scientific">Maribacter dokdonensis</name>
    <dbReference type="NCBI Taxonomy" id="320912"/>
    <lineage>
        <taxon>Bacteria</taxon>
        <taxon>Pseudomonadati</taxon>
        <taxon>Bacteroidota</taxon>
        <taxon>Flavobacteriia</taxon>
        <taxon>Flavobacteriales</taxon>
        <taxon>Flavobacteriaceae</taxon>
        <taxon>Maribacter</taxon>
    </lineage>
</organism>
<feature type="signal peptide" evidence="1">
    <location>
        <begin position="1"/>
        <end position="27"/>
    </location>
</feature>
<gene>
    <name evidence="3" type="ORF">SAMN05192545_1381</name>
</gene>
<protein>
    <submittedName>
        <fullName evidence="3">YHYH protein</fullName>
    </submittedName>
</protein>